<name>A0A2S4W991_9BASI</name>
<comment type="caution">
    <text evidence="3">The sequence shown here is derived from an EMBL/GenBank/DDBJ whole genome shotgun (WGS) entry which is preliminary data.</text>
</comment>
<feature type="domain" description="Tet-like 2OG-Fe(II) oxygenase" evidence="2">
    <location>
        <begin position="209"/>
        <end position="411"/>
    </location>
</feature>
<feature type="compositionally biased region" description="Polar residues" evidence="1">
    <location>
        <begin position="8"/>
        <end position="19"/>
    </location>
</feature>
<feature type="region of interest" description="Disordered" evidence="1">
    <location>
        <begin position="66"/>
        <end position="90"/>
    </location>
</feature>
<keyword evidence="4" id="KW-1185">Reference proteome</keyword>
<evidence type="ECO:0000256" key="1">
    <source>
        <dbReference type="SAM" id="MobiDB-lite"/>
    </source>
</evidence>
<dbReference type="VEuPathDB" id="FungiDB:PSHT_05943"/>
<feature type="region of interest" description="Disordered" evidence="1">
    <location>
        <begin position="1"/>
        <end position="22"/>
    </location>
</feature>
<reference evidence="4" key="2">
    <citation type="journal article" date="2018" name="BMC Genomics">
        <title>Genomic insights into host adaptation between the wheat stripe rust pathogen (Puccinia striiformis f. sp. tritici) and the barley stripe rust pathogen (Puccinia striiformis f. sp. hordei).</title>
        <authorList>
            <person name="Xia C."/>
            <person name="Wang M."/>
            <person name="Yin C."/>
            <person name="Cornejo O.E."/>
            <person name="Hulbert S.H."/>
            <person name="Chen X."/>
        </authorList>
    </citation>
    <scope>NUCLEOTIDE SEQUENCE [LARGE SCALE GENOMIC DNA]</scope>
    <source>
        <strain evidence="4">93TX-2</strain>
    </source>
</reference>
<dbReference type="EMBL" id="PKSM01000067">
    <property type="protein sequence ID" value="POW18311.1"/>
    <property type="molecule type" value="Genomic_DNA"/>
</dbReference>
<dbReference type="InterPro" id="IPR046798">
    <property type="entry name" value="2OG-FeII_Oxy_6"/>
</dbReference>
<dbReference type="AlphaFoldDB" id="A0A2S4W991"/>
<feature type="region of interest" description="Disordered" evidence="1">
    <location>
        <begin position="467"/>
        <end position="494"/>
    </location>
</feature>
<gene>
    <name evidence="3" type="ORF">PSHT_05943</name>
</gene>
<sequence length="518" mass="58254">MRLVLSEASITKYTSGTPDSPQPLICKACPGESHEPLDCVRNIQRRCSTFNQEGVVTSRIGDVNEAQLGSQDSPQPLVHNASPGESHKPLDDVRNIQRRCSTVHQEGVVTSRIVDVNEDKLGSEDKPVAVSLTKKQLRLRQFKAKKQAQTRTAANLKYSGQANITAHVCQNKPEANIRMFRKSFIAWSNNSRKHLVAIVKFLPFATMEPSLKARYQHLAHHLIAQTAYQNPNNSNGPANSGKMFSLGWRKAYEEKTKIGITGSTEKVSLDRAAYEDLQTHVPTVNTFIGERFKNLSQPLYDEVRQQHRAVDAPGLAPHFERDPDGFTCHLSYTLGNFSNDSHTDRDASPFSFVTWLPINEKTGDLIEGDLNVSGGQFVFPRNGFGIDFTGFRGVVECAWKATLYHHLTLPSSSSSSHSRLGYSCQLPKKTQKALQRMKNKFYEKSIDKQDWIIRDMAKILDDSFDYPKEPPVTKNKRKISKNDASTTQKKPKKSKRNNSSYFVLFVSLFSMIINTFTA</sequence>
<dbReference type="Pfam" id="PF20515">
    <property type="entry name" value="2OG-FeII_Oxy_6"/>
    <property type="match status" value="1"/>
</dbReference>
<accession>A0A2S4W991</accession>
<dbReference type="Proteomes" id="UP000238274">
    <property type="component" value="Unassembled WGS sequence"/>
</dbReference>
<reference evidence="3 4" key="1">
    <citation type="submission" date="2017-12" db="EMBL/GenBank/DDBJ databases">
        <title>Gene loss provides genomic basis for host adaptation in cereal stripe rust fungi.</title>
        <authorList>
            <person name="Xia C."/>
        </authorList>
    </citation>
    <scope>NUCLEOTIDE SEQUENCE [LARGE SCALE GENOMIC DNA]</scope>
    <source>
        <strain evidence="3 4">93TX-2</strain>
    </source>
</reference>
<evidence type="ECO:0000313" key="4">
    <source>
        <dbReference type="Proteomes" id="UP000238274"/>
    </source>
</evidence>
<proteinExistence type="predicted"/>
<evidence type="ECO:0000313" key="3">
    <source>
        <dbReference type="EMBL" id="POW18311.1"/>
    </source>
</evidence>
<organism evidence="3 4">
    <name type="scientific">Puccinia striiformis</name>
    <dbReference type="NCBI Taxonomy" id="27350"/>
    <lineage>
        <taxon>Eukaryota</taxon>
        <taxon>Fungi</taxon>
        <taxon>Dikarya</taxon>
        <taxon>Basidiomycota</taxon>
        <taxon>Pucciniomycotina</taxon>
        <taxon>Pucciniomycetes</taxon>
        <taxon>Pucciniales</taxon>
        <taxon>Pucciniaceae</taxon>
        <taxon>Puccinia</taxon>
    </lineage>
</organism>
<protein>
    <recommendedName>
        <fullName evidence="2">Tet-like 2OG-Fe(II) oxygenase domain-containing protein</fullName>
    </recommendedName>
</protein>
<dbReference type="VEuPathDB" id="FungiDB:PSTT_17075"/>
<evidence type="ECO:0000259" key="2">
    <source>
        <dbReference type="Pfam" id="PF20515"/>
    </source>
</evidence>
<reference evidence="4" key="3">
    <citation type="journal article" date="2018" name="Mol. Plant Microbe Interact.">
        <title>Genome sequence resources for the wheat stripe rust pathogen (Puccinia striiformis f. sp. tritici) and the barley stripe rust pathogen (Puccinia striiformis f. sp. hordei).</title>
        <authorList>
            <person name="Xia C."/>
            <person name="Wang M."/>
            <person name="Yin C."/>
            <person name="Cornejo O.E."/>
            <person name="Hulbert S.H."/>
            <person name="Chen X."/>
        </authorList>
    </citation>
    <scope>NUCLEOTIDE SEQUENCE [LARGE SCALE GENOMIC DNA]</scope>
    <source>
        <strain evidence="4">93TX-2</strain>
    </source>
</reference>